<dbReference type="EMBL" id="JAGGJX010000001">
    <property type="protein sequence ID" value="MBP1854666.1"/>
    <property type="molecule type" value="Genomic_DNA"/>
</dbReference>
<sequence>MVTVINFTIGAVSLSGLIYFIFKKAFEYWLKAKETEHKKELDKQLEEFKLKKQSELDLKKEGFKIERTRLLEQSKLRFTKLHEDRAFAIKKLYLTLLSLTEKLNVYLNFAMDREDFIIDGEIKEEYIARLEILEENLKNKFEEFLNISDINLIYFSADTEKVLGNINYSIDLVLKDFESNKIFKRLKITSKEKEAKQEADEILKNAKKLLVLEFREILGVE</sequence>
<keyword evidence="4" id="KW-1185">Reference proteome</keyword>
<accession>A0ABS4E9P1</accession>
<evidence type="ECO:0000256" key="2">
    <source>
        <dbReference type="SAM" id="Phobius"/>
    </source>
</evidence>
<keyword evidence="2" id="KW-0812">Transmembrane</keyword>
<gene>
    <name evidence="3" type="ORF">J2Z43_001056</name>
</gene>
<keyword evidence="1" id="KW-0175">Coiled coil</keyword>
<organism evidence="3 4">
    <name type="scientific">Metaclostridioides mangenotii</name>
    <dbReference type="NCBI Taxonomy" id="1540"/>
    <lineage>
        <taxon>Bacteria</taxon>
        <taxon>Bacillati</taxon>
        <taxon>Bacillota</taxon>
        <taxon>Clostridia</taxon>
        <taxon>Peptostreptococcales</taxon>
        <taxon>Peptostreptococcaceae</taxon>
        <taxon>Metaclostridioides</taxon>
    </lineage>
</organism>
<reference evidence="3 4" key="1">
    <citation type="submission" date="2021-03" db="EMBL/GenBank/DDBJ databases">
        <title>Genomic Encyclopedia of Type Strains, Phase IV (KMG-IV): sequencing the most valuable type-strain genomes for metagenomic binning, comparative biology and taxonomic classification.</title>
        <authorList>
            <person name="Goeker M."/>
        </authorList>
    </citation>
    <scope>NUCLEOTIDE SEQUENCE [LARGE SCALE GENOMIC DNA]</scope>
    <source>
        <strain evidence="3 4">DSM 1289</strain>
    </source>
</reference>
<name>A0ABS4E9P1_9FIRM</name>
<dbReference type="RefSeq" id="WP_209456145.1">
    <property type="nucleotide sequence ID" value="NZ_BAAACS010000012.1"/>
</dbReference>
<feature type="coiled-coil region" evidence="1">
    <location>
        <begin position="31"/>
        <end position="58"/>
    </location>
</feature>
<dbReference type="Proteomes" id="UP000767291">
    <property type="component" value="Unassembled WGS sequence"/>
</dbReference>
<evidence type="ECO:0000313" key="4">
    <source>
        <dbReference type="Proteomes" id="UP000767291"/>
    </source>
</evidence>
<keyword evidence="2" id="KW-0472">Membrane</keyword>
<feature type="transmembrane region" description="Helical" evidence="2">
    <location>
        <begin position="6"/>
        <end position="22"/>
    </location>
</feature>
<protein>
    <submittedName>
        <fullName evidence="3">Uncharacterized protein</fullName>
    </submittedName>
</protein>
<proteinExistence type="predicted"/>
<evidence type="ECO:0000313" key="3">
    <source>
        <dbReference type="EMBL" id="MBP1854666.1"/>
    </source>
</evidence>
<keyword evidence="2" id="KW-1133">Transmembrane helix</keyword>
<evidence type="ECO:0000256" key="1">
    <source>
        <dbReference type="SAM" id="Coils"/>
    </source>
</evidence>
<comment type="caution">
    <text evidence="3">The sequence shown here is derived from an EMBL/GenBank/DDBJ whole genome shotgun (WGS) entry which is preliminary data.</text>
</comment>